<evidence type="ECO:0000313" key="2">
    <source>
        <dbReference type="Proteomes" id="UP000008909"/>
    </source>
</evidence>
<organism evidence="1 2">
    <name type="scientific">Clonorchis sinensis</name>
    <name type="common">Chinese liver fluke</name>
    <dbReference type="NCBI Taxonomy" id="79923"/>
    <lineage>
        <taxon>Eukaryota</taxon>
        <taxon>Metazoa</taxon>
        <taxon>Spiralia</taxon>
        <taxon>Lophotrochozoa</taxon>
        <taxon>Platyhelminthes</taxon>
        <taxon>Trematoda</taxon>
        <taxon>Digenea</taxon>
        <taxon>Opisthorchiida</taxon>
        <taxon>Opisthorchiata</taxon>
        <taxon>Opisthorchiidae</taxon>
        <taxon>Clonorchis</taxon>
    </lineage>
</organism>
<proteinExistence type="predicted"/>
<reference key="2">
    <citation type="submission" date="2011-10" db="EMBL/GenBank/DDBJ databases">
        <title>The genome and transcriptome sequence of Clonorchis sinensis provide insights into the carcinogenic liver fluke.</title>
        <authorList>
            <person name="Wang X."/>
            <person name="Huang Y."/>
            <person name="Chen W."/>
            <person name="Liu H."/>
            <person name="Guo L."/>
            <person name="Chen Y."/>
            <person name="Luo F."/>
            <person name="Zhou W."/>
            <person name="Sun J."/>
            <person name="Mao Q."/>
            <person name="Liang P."/>
            <person name="Zhou C."/>
            <person name="Tian Y."/>
            <person name="Men J."/>
            <person name="Lv X."/>
            <person name="Huang L."/>
            <person name="Zhou J."/>
            <person name="Hu Y."/>
            <person name="Li R."/>
            <person name="Zhang F."/>
            <person name="Lei H."/>
            <person name="Li X."/>
            <person name="Hu X."/>
            <person name="Liang C."/>
            <person name="Xu J."/>
            <person name="Wu Z."/>
            <person name="Yu X."/>
        </authorList>
    </citation>
    <scope>NUCLEOTIDE SEQUENCE</scope>
    <source>
        <strain>Henan</strain>
    </source>
</reference>
<evidence type="ECO:0000313" key="1">
    <source>
        <dbReference type="EMBL" id="GAA53589.1"/>
    </source>
</evidence>
<gene>
    <name evidence="1" type="ORF">CLF_110581</name>
</gene>
<sequence length="367" mass="40866">MGLIDNVWNMYPFNANQLNGDWILAFNGESLEGKQGEMSIDDFLMTTLRDSTKVDPAFPFSLAEVQPDSVDRHKTCGINFVRPEGSVEKDITSSVFVVHVATGYTLTAGFDGSTFCRQLKSAFTSQSPWFGKHLLYCRGLKGLNYDPTVLAEIHLDAEHFGYTKLIPAGCLPKLQSRVTAILRGAANELGQDWKHLTVKAFPQDEPMTKVTNKQLPEGTINPICFTVGEKADLVTRITGHILPDVGLHAELQLPDPENGHKMFKHILDEEFHHTAKGDSPYRTTELLSYNKTDGSFVYQMAYPCSSDPNDCIQPLKVMIKSSEILAADNTESFDKVCRVWSNDIDELVVYLTVSKEETTVGYDAVES</sequence>
<dbReference type="Proteomes" id="UP000008909">
    <property type="component" value="Unassembled WGS sequence"/>
</dbReference>
<keyword evidence="2" id="KW-1185">Reference proteome</keyword>
<dbReference type="EMBL" id="DF143536">
    <property type="protein sequence ID" value="GAA53589.1"/>
    <property type="molecule type" value="Genomic_DNA"/>
</dbReference>
<accession>G7YKV8</accession>
<dbReference type="AlphaFoldDB" id="G7YKV8"/>
<feature type="non-terminal residue" evidence="1">
    <location>
        <position position="367"/>
    </location>
</feature>
<name>G7YKV8_CLOSI</name>
<protein>
    <submittedName>
        <fullName evidence="1">Uncharacterized protein</fullName>
    </submittedName>
</protein>
<reference evidence="1" key="1">
    <citation type="journal article" date="2011" name="Genome Biol.">
        <title>The draft genome of the carcinogenic human liver fluke Clonorchis sinensis.</title>
        <authorList>
            <person name="Wang X."/>
            <person name="Chen W."/>
            <person name="Huang Y."/>
            <person name="Sun J."/>
            <person name="Men J."/>
            <person name="Liu H."/>
            <person name="Luo F."/>
            <person name="Guo L."/>
            <person name="Lv X."/>
            <person name="Deng C."/>
            <person name="Zhou C."/>
            <person name="Fan Y."/>
            <person name="Li X."/>
            <person name="Huang L."/>
            <person name="Hu Y."/>
            <person name="Liang C."/>
            <person name="Hu X."/>
            <person name="Xu J."/>
            <person name="Yu X."/>
        </authorList>
    </citation>
    <scope>NUCLEOTIDE SEQUENCE [LARGE SCALE GENOMIC DNA]</scope>
    <source>
        <strain evidence="1">Henan</strain>
    </source>
</reference>